<dbReference type="GO" id="GO:1990904">
    <property type="term" value="C:ribonucleoprotein complex"/>
    <property type="evidence" value="ECO:0007669"/>
    <property type="project" value="UniProtKB-KW"/>
</dbReference>
<evidence type="ECO:0000256" key="1">
    <source>
        <dbReference type="ARBA" id="ARBA00010111"/>
    </source>
</evidence>
<evidence type="ECO:0000313" key="4">
    <source>
        <dbReference type="EMBL" id="RNA03878.1"/>
    </source>
</evidence>
<keyword evidence="3" id="KW-0687">Ribonucleoprotein</keyword>
<dbReference type="Pfam" id="PF00468">
    <property type="entry name" value="Ribosomal_L34"/>
    <property type="match status" value="1"/>
</dbReference>
<comment type="similarity">
    <text evidence="1">Belongs to the bacterial ribosomal protein bL34 family.</text>
</comment>
<sequence>MSFLNFAKLVCKNFGQLKNLALDQTRGYKAEVFYHSRGIFSNDESQRGRHYQAKVLKRIRTHGLETRLQTRGGKQMLWRKIVKGPAAWTQFAPAP</sequence>
<evidence type="ECO:0000313" key="5">
    <source>
        <dbReference type="Proteomes" id="UP000276133"/>
    </source>
</evidence>
<dbReference type="Gene3D" id="1.10.287.3980">
    <property type="match status" value="1"/>
</dbReference>
<gene>
    <name evidence="4" type="ORF">BpHYR1_032886</name>
</gene>
<dbReference type="OrthoDB" id="431691at2759"/>
<dbReference type="GO" id="GO:0006412">
    <property type="term" value="P:translation"/>
    <property type="evidence" value="ECO:0007669"/>
    <property type="project" value="InterPro"/>
</dbReference>
<keyword evidence="2" id="KW-0689">Ribosomal protein</keyword>
<evidence type="ECO:0000256" key="3">
    <source>
        <dbReference type="ARBA" id="ARBA00023274"/>
    </source>
</evidence>
<dbReference type="GO" id="GO:0005840">
    <property type="term" value="C:ribosome"/>
    <property type="evidence" value="ECO:0007669"/>
    <property type="project" value="UniProtKB-KW"/>
</dbReference>
<protein>
    <submittedName>
        <fullName evidence="4">Uncharacterized protein</fullName>
    </submittedName>
</protein>
<dbReference type="InterPro" id="IPR000271">
    <property type="entry name" value="Ribosomal_bL34"/>
</dbReference>
<reference evidence="4 5" key="1">
    <citation type="journal article" date="2018" name="Sci. Rep.">
        <title>Genomic signatures of local adaptation to the degree of environmental predictability in rotifers.</title>
        <authorList>
            <person name="Franch-Gras L."/>
            <person name="Hahn C."/>
            <person name="Garcia-Roger E.M."/>
            <person name="Carmona M.J."/>
            <person name="Serra M."/>
            <person name="Gomez A."/>
        </authorList>
    </citation>
    <scope>NUCLEOTIDE SEQUENCE [LARGE SCALE GENOMIC DNA]</scope>
    <source>
        <strain evidence="4">HYR1</strain>
    </source>
</reference>
<organism evidence="4 5">
    <name type="scientific">Brachionus plicatilis</name>
    <name type="common">Marine rotifer</name>
    <name type="synonym">Brachionus muelleri</name>
    <dbReference type="NCBI Taxonomy" id="10195"/>
    <lineage>
        <taxon>Eukaryota</taxon>
        <taxon>Metazoa</taxon>
        <taxon>Spiralia</taxon>
        <taxon>Gnathifera</taxon>
        <taxon>Rotifera</taxon>
        <taxon>Eurotatoria</taxon>
        <taxon>Monogononta</taxon>
        <taxon>Pseudotrocha</taxon>
        <taxon>Ploima</taxon>
        <taxon>Brachionidae</taxon>
        <taxon>Brachionus</taxon>
    </lineage>
</organism>
<comment type="caution">
    <text evidence="4">The sequence shown here is derived from an EMBL/GenBank/DDBJ whole genome shotgun (WGS) entry which is preliminary data.</text>
</comment>
<dbReference type="EMBL" id="REGN01008315">
    <property type="protein sequence ID" value="RNA03878.1"/>
    <property type="molecule type" value="Genomic_DNA"/>
</dbReference>
<accession>A0A3M7PZ01</accession>
<name>A0A3M7PZ01_BRAPC</name>
<proteinExistence type="inferred from homology"/>
<dbReference type="AlphaFoldDB" id="A0A3M7PZ01"/>
<keyword evidence="5" id="KW-1185">Reference proteome</keyword>
<dbReference type="GO" id="GO:0003735">
    <property type="term" value="F:structural constituent of ribosome"/>
    <property type="evidence" value="ECO:0007669"/>
    <property type="project" value="InterPro"/>
</dbReference>
<evidence type="ECO:0000256" key="2">
    <source>
        <dbReference type="ARBA" id="ARBA00022980"/>
    </source>
</evidence>
<dbReference type="Proteomes" id="UP000276133">
    <property type="component" value="Unassembled WGS sequence"/>
</dbReference>